<organism evidence="2 3">
    <name type="scientific">Emcibacter nanhaiensis</name>
    <dbReference type="NCBI Taxonomy" id="1505037"/>
    <lineage>
        <taxon>Bacteria</taxon>
        <taxon>Pseudomonadati</taxon>
        <taxon>Pseudomonadota</taxon>
        <taxon>Alphaproteobacteria</taxon>
        <taxon>Emcibacterales</taxon>
        <taxon>Emcibacteraceae</taxon>
        <taxon>Emcibacter</taxon>
    </lineage>
</organism>
<proteinExistence type="predicted"/>
<evidence type="ECO:0000259" key="1">
    <source>
        <dbReference type="Pfam" id="PF13577"/>
    </source>
</evidence>
<sequence>MSNTQIEDQLAIQELISTFFAAAMRRDSAKWGDTFAEDGSWKIDMLDEPVVGRDKVVAVYENLMQHIEFVSISGFPNELAIDGDKATGKVYSQEFITRKNGDQMTLVGCHHDEYVKKDGRWYFQSRRFETLRRA</sequence>
<dbReference type="RefSeq" id="WP_139937799.1">
    <property type="nucleotide sequence ID" value="NZ_JBHSYP010000011.1"/>
</dbReference>
<dbReference type="AlphaFoldDB" id="A0A501PTB6"/>
<comment type="caution">
    <text evidence="2">The sequence shown here is derived from an EMBL/GenBank/DDBJ whole genome shotgun (WGS) entry which is preliminary data.</text>
</comment>
<dbReference type="SUPFAM" id="SSF54427">
    <property type="entry name" value="NTF2-like"/>
    <property type="match status" value="1"/>
</dbReference>
<dbReference type="Gene3D" id="3.10.450.50">
    <property type="match status" value="1"/>
</dbReference>
<feature type="domain" description="SnoaL-like" evidence="1">
    <location>
        <begin position="5"/>
        <end position="127"/>
    </location>
</feature>
<name>A0A501PTB6_9PROT</name>
<keyword evidence="3" id="KW-1185">Reference proteome</keyword>
<dbReference type="InterPro" id="IPR032710">
    <property type="entry name" value="NTF2-like_dom_sf"/>
</dbReference>
<gene>
    <name evidence="2" type="ORF">FIV46_00250</name>
</gene>
<protein>
    <submittedName>
        <fullName evidence="2">Nuclear transport factor 2 family protein</fullName>
    </submittedName>
</protein>
<evidence type="ECO:0000313" key="3">
    <source>
        <dbReference type="Proteomes" id="UP000319148"/>
    </source>
</evidence>
<dbReference type="InterPro" id="IPR037401">
    <property type="entry name" value="SnoaL-like"/>
</dbReference>
<accession>A0A501PTB6</accession>
<dbReference type="EMBL" id="VFIY01000003">
    <property type="protein sequence ID" value="TPD63799.1"/>
    <property type="molecule type" value="Genomic_DNA"/>
</dbReference>
<dbReference type="OrthoDB" id="7510033at2"/>
<dbReference type="Pfam" id="PF13577">
    <property type="entry name" value="SnoaL_4"/>
    <property type="match status" value="1"/>
</dbReference>
<dbReference type="Proteomes" id="UP000319148">
    <property type="component" value="Unassembled WGS sequence"/>
</dbReference>
<reference evidence="3" key="1">
    <citation type="submission" date="2019-06" db="EMBL/GenBank/DDBJ databases">
        <title>The complete genome of Emcibacter congregatus ZYLT.</title>
        <authorList>
            <person name="Zhao Z."/>
        </authorList>
    </citation>
    <scope>NUCLEOTIDE SEQUENCE [LARGE SCALE GENOMIC DNA]</scope>
    <source>
        <strain evidence="3">MCCC 1A06723</strain>
    </source>
</reference>
<evidence type="ECO:0000313" key="2">
    <source>
        <dbReference type="EMBL" id="TPD63799.1"/>
    </source>
</evidence>